<comment type="caution">
    <text evidence="1">The sequence shown here is derived from an EMBL/GenBank/DDBJ whole genome shotgun (WGS) entry which is preliminary data.</text>
</comment>
<dbReference type="AlphaFoldDB" id="A0A7Y9H6U6"/>
<accession>A0A7Y9H6U6</accession>
<evidence type="ECO:0000313" key="2">
    <source>
        <dbReference type="Proteomes" id="UP000549911"/>
    </source>
</evidence>
<dbReference type="RefSeq" id="WP_257030088.1">
    <property type="nucleotide sequence ID" value="NZ_JACCBW010000006.1"/>
</dbReference>
<evidence type="ECO:0008006" key="3">
    <source>
        <dbReference type="Google" id="ProtNLM"/>
    </source>
</evidence>
<dbReference type="Proteomes" id="UP000549911">
    <property type="component" value="Unassembled WGS sequence"/>
</dbReference>
<reference evidence="1 2" key="2">
    <citation type="submission" date="2020-08" db="EMBL/GenBank/DDBJ databases">
        <title>The Agave Microbiome: Exploring the role of microbial communities in plant adaptations to desert environments.</title>
        <authorList>
            <person name="Partida-Martinez L.P."/>
        </authorList>
    </citation>
    <scope>NUCLEOTIDE SEQUENCE [LARGE SCALE GENOMIC DNA]</scope>
    <source>
        <strain evidence="1 2">AT2.17</strain>
    </source>
</reference>
<sequence>MFNLHVYNDQRYTGLNAHVSELMALVKPGGRPHTRLVPGAVITTVSWKHWPCLFPQHGPGRKHERPILLEPWQQEVVEVFPGDFLRGLFHSDGARVHNWATRDVRGERRRYDYPRWQFVNASEDILGLCTWALDLVDVPWRRSGPRVVSVSRRDAVSRLDDLVGPKD</sequence>
<reference evidence="1 2" key="1">
    <citation type="submission" date="2020-07" db="EMBL/GenBank/DDBJ databases">
        <authorList>
            <person name="Partida-Martinez L."/>
            <person name="Huntemann M."/>
            <person name="Clum A."/>
            <person name="Wang J."/>
            <person name="Palaniappan K."/>
            <person name="Ritter S."/>
            <person name="Chen I.-M."/>
            <person name="Stamatis D."/>
            <person name="Reddy T."/>
            <person name="O'Malley R."/>
            <person name="Daum C."/>
            <person name="Shapiro N."/>
            <person name="Ivanova N."/>
            <person name="Kyrpides N."/>
            <person name="Woyke T."/>
        </authorList>
    </citation>
    <scope>NUCLEOTIDE SEQUENCE [LARGE SCALE GENOMIC DNA]</scope>
    <source>
        <strain evidence="1 2">AT2.17</strain>
    </source>
</reference>
<protein>
    <recommendedName>
        <fullName evidence="3">Transcriptional regulator</fullName>
    </recommendedName>
</protein>
<proteinExistence type="predicted"/>
<name>A0A7Y9H6U6_9ACTN</name>
<evidence type="ECO:0000313" key="1">
    <source>
        <dbReference type="EMBL" id="NYE38761.1"/>
    </source>
</evidence>
<organism evidence="1 2">
    <name type="scientific">Nocardioides cavernae</name>
    <dbReference type="NCBI Taxonomy" id="1921566"/>
    <lineage>
        <taxon>Bacteria</taxon>
        <taxon>Bacillati</taxon>
        <taxon>Actinomycetota</taxon>
        <taxon>Actinomycetes</taxon>
        <taxon>Propionibacteriales</taxon>
        <taxon>Nocardioidaceae</taxon>
        <taxon>Nocardioides</taxon>
    </lineage>
</organism>
<keyword evidence="2" id="KW-1185">Reference proteome</keyword>
<dbReference type="EMBL" id="JACCBW010000006">
    <property type="protein sequence ID" value="NYE38761.1"/>
    <property type="molecule type" value="Genomic_DNA"/>
</dbReference>
<gene>
    <name evidence="1" type="ORF">F4692_003912</name>
</gene>